<evidence type="ECO:0000256" key="4">
    <source>
        <dbReference type="ARBA" id="ARBA00012086"/>
    </source>
</evidence>
<dbReference type="InterPro" id="IPR013785">
    <property type="entry name" value="Aldolase_TIM"/>
</dbReference>
<evidence type="ECO:0000256" key="6">
    <source>
        <dbReference type="ARBA" id="ARBA00022605"/>
    </source>
</evidence>
<comment type="caution">
    <text evidence="12">Was originally thought to be a dihydrodipicolinate synthase (DHDPS), catalyzing the condensation of (S)-aspartate-beta-semialdehyde [(S)-ASA] and pyruvate to dihydrodipicolinate (DHDP). However, it was shown in E.coli that the product of the enzymatic reaction is not dihydrodipicolinate but in fact (4S)-4-hydroxy-2,3,4,5-tetrahydro-(2S)-dipicolinic acid (HTPA), and that the consecutive dehydration reaction leading to DHDP is not spontaneous but catalyzed by DapB.</text>
</comment>
<dbReference type="OrthoDB" id="9782828at2"/>
<dbReference type="EC" id="4.3.3.7" evidence="4 12"/>
<evidence type="ECO:0000256" key="5">
    <source>
        <dbReference type="ARBA" id="ARBA00022490"/>
    </source>
</evidence>
<dbReference type="CDD" id="cd00950">
    <property type="entry name" value="DHDPS"/>
    <property type="match status" value="1"/>
</dbReference>
<evidence type="ECO:0000256" key="2">
    <source>
        <dbReference type="ARBA" id="ARBA00005120"/>
    </source>
</evidence>
<dbReference type="SMART" id="SM01130">
    <property type="entry name" value="DHDPS"/>
    <property type="match status" value="1"/>
</dbReference>
<dbReference type="InterPro" id="IPR002220">
    <property type="entry name" value="DapA-like"/>
</dbReference>
<dbReference type="Proteomes" id="UP000071392">
    <property type="component" value="Unassembled WGS sequence"/>
</dbReference>
<dbReference type="PROSITE" id="PS00665">
    <property type="entry name" value="DHDPS_1"/>
    <property type="match status" value="1"/>
</dbReference>
<keyword evidence="5 12" id="KW-0963">Cytoplasm</keyword>
<sequence>MAKKTAPSLTGTLTALVTPFKKQQVAYDDLKALIEFQIKGGIDGLVAVGTTGESPTLTHEEHMQVVKATVEFARGRLPVVAGTGSNSTSEAIAFTKLAHEAGVDGMLLVAPYYNKPSQEGLFLHFSAIAEATDRPILLYSIPGRCGIEIGVGVIERLRAKYPHVRYIKEAGGSVDRVDQIKQALGSDITVLSGDDSLTLPFIAAGAEGVISVASNLYVREVCKLVSTALKGDLRGAAKEHRRLYPIFKTLFNEPNPVPIKLALHKAGIISRPDVRLPLCPPSAENRNALFRVMAALEK</sequence>
<dbReference type="GO" id="GO:0019877">
    <property type="term" value="P:diaminopimelate biosynthetic process"/>
    <property type="evidence" value="ECO:0007669"/>
    <property type="project" value="UniProtKB-UniRule"/>
</dbReference>
<dbReference type="PANTHER" id="PTHR12128">
    <property type="entry name" value="DIHYDRODIPICOLINATE SYNTHASE"/>
    <property type="match status" value="1"/>
</dbReference>
<dbReference type="Gene3D" id="3.20.20.70">
    <property type="entry name" value="Aldolase class I"/>
    <property type="match status" value="1"/>
</dbReference>
<dbReference type="Pfam" id="PF00701">
    <property type="entry name" value="DHDPS"/>
    <property type="match status" value="1"/>
</dbReference>
<comment type="subcellular location">
    <subcellularLocation>
        <location evidence="12">Cytoplasm</location>
    </subcellularLocation>
</comment>
<comment type="subunit">
    <text evidence="12">Homotetramer; dimer of dimers.</text>
</comment>
<feature type="site" description="Part of a proton relay during catalysis" evidence="12">
    <location>
        <position position="113"/>
    </location>
</feature>
<name>A0A139SN77_9BACT</name>
<dbReference type="GO" id="GO:0005829">
    <property type="term" value="C:cytosol"/>
    <property type="evidence" value="ECO:0007669"/>
    <property type="project" value="TreeGrafter"/>
</dbReference>
<evidence type="ECO:0000256" key="9">
    <source>
        <dbReference type="ARBA" id="ARBA00023239"/>
    </source>
</evidence>
<dbReference type="GO" id="GO:0009089">
    <property type="term" value="P:lysine biosynthetic process via diaminopimelate"/>
    <property type="evidence" value="ECO:0007669"/>
    <property type="project" value="UniProtKB-UniRule"/>
</dbReference>
<evidence type="ECO:0000256" key="1">
    <source>
        <dbReference type="ARBA" id="ARBA00003294"/>
    </source>
</evidence>
<evidence type="ECO:0000256" key="12">
    <source>
        <dbReference type="HAMAP-Rule" id="MF_00418"/>
    </source>
</evidence>
<dbReference type="RefSeq" id="WP_068711496.1">
    <property type="nucleotide sequence ID" value="NZ_LSZP01000032.1"/>
</dbReference>
<protein>
    <recommendedName>
        <fullName evidence="4 12">4-hydroxy-tetrahydrodipicolinate synthase</fullName>
        <shortName evidence="12">HTPA synthase</shortName>
        <ecNumber evidence="4 12">4.3.3.7</ecNumber>
    </recommendedName>
</protein>
<keyword evidence="6 12" id="KW-0028">Amino-acid biosynthesis</keyword>
<dbReference type="InterPro" id="IPR005263">
    <property type="entry name" value="DapA"/>
</dbReference>
<reference evidence="16 17" key="1">
    <citation type="submission" date="2016-02" db="EMBL/GenBank/DDBJ databases">
        <authorList>
            <person name="Wen L."/>
            <person name="He K."/>
            <person name="Yang H."/>
        </authorList>
    </citation>
    <scope>NUCLEOTIDE SEQUENCE [LARGE SCALE GENOMIC DNA]</scope>
    <source>
        <strain evidence="16 17">CV41</strain>
    </source>
</reference>
<comment type="function">
    <text evidence="1 12">Catalyzes the condensation of (S)-aspartate-beta-semialdehyde [(S)-ASA] and pyruvate to 4-hydroxy-tetrahydrodipicolinate (HTPA).</text>
</comment>
<keyword evidence="7 12" id="KW-0220">Diaminopimelate biosynthesis</keyword>
<evidence type="ECO:0000256" key="8">
    <source>
        <dbReference type="ARBA" id="ARBA00023154"/>
    </source>
</evidence>
<dbReference type="EMBL" id="LSZP01000032">
    <property type="protein sequence ID" value="KXU36015.1"/>
    <property type="molecule type" value="Genomic_DNA"/>
</dbReference>
<keyword evidence="8 12" id="KW-0457">Lysine biosynthesis</keyword>
<gene>
    <name evidence="12" type="primary">dapA</name>
    <name evidence="16" type="ORF">AXK12_04080</name>
</gene>
<organism evidence="16 17">
    <name type="scientific">Cephaloticoccus capnophilus</name>
    <dbReference type="NCBI Taxonomy" id="1548208"/>
    <lineage>
        <taxon>Bacteria</taxon>
        <taxon>Pseudomonadati</taxon>
        <taxon>Verrucomicrobiota</taxon>
        <taxon>Opitutia</taxon>
        <taxon>Opitutales</taxon>
        <taxon>Opitutaceae</taxon>
        <taxon>Cephaloticoccus</taxon>
    </lineage>
</organism>
<dbReference type="PIRSF" id="PIRSF001365">
    <property type="entry name" value="DHDPS"/>
    <property type="match status" value="1"/>
</dbReference>
<feature type="binding site" evidence="12 15">
    <location>
        <position position="51"/>
    </location>
    <ligand>
        <name>pyruvate</name>
        <dbReference type="ChEBI" id="CHEBI:15361"/>
    </ligand>
</feature>
<dbReference type="PRINTS" id="PR00146">
    <property type="entry name" value="DHPICSNTHASE"/>
</dbReference>
<proteinExistence type="inferred from homology"/>
<feature type="active site" description="Schiff-base intermediate with substrate" evidence="12 14">
    <location>
        <position position="168"/>
    </location>
</feature>
<feature type="active site" description="Proton donor/acceptor" evidence="12 14">
    <location>
        <position position="139"/>
    </location>
</feature>
<feature type="site" description="Part of a proton relay during catalysis" evidence="12">
    <location>
        <position position="50"/>
    </location>
</feature>
<keyword evidence="17" id="KW-1185">Reference proteome</keyword>
<dbReference type="AlphaFoldDB" id="A0A139SN77"/>
<comment type="caution">
    <text evidence="16">The sequence shown here is derived from an EMBL/GenBank/DDBJ whole genome shotgun (WGS) entry which is preliminary data.</text>
</comment>
<evidence type="ECO:0000256" key="14">
    <source>
        <dbReference type="PIRSR" id="PIRSR001365-1"/>
    </source>
</evidence>
<dbReference type="STRING" id="1548208.AXK12_04080"/>
<keyword evidence="9 12" id="KW-0456">Lyase</keyword>
<comment type="catalytic activity">
    <reaction evidence="11 12">
        <text>L-aspartate 4-semialdehyde + pyruvate = (2S,4S)-4-hydroxy-2,3,4,5-tetrahydrodipicolinate + H2O + H(+)</text>
        <dbReference type="Rhea" id="RHEA:34171"/>
        <dbReference type="ChEBI" id="CHEBI:15361"/>
        <dbReference type="ChEBI" id="CHEBI:15377"/>
        <dbReference type="ChEBI" id="CHEBI:15378"/>
        <dbReference type="ChEBI" id="CHEBI:67139"/>
        <dbReference type="ChEBI" id="CHEBI:537519"/>
        <dbReference type="EC" id="4.3.3.7"/>
    </reaction>
</comment>
<dbReference type="NCBIfam" id="TIGR00674">
    <property type="entry name" value="dapA"/>
    <property type="match status" value="1"/>
</dbReference>
<dbReference type="SUPFAM" id="SSF51569">
    <property type="entry name" value="Aldolase"/>
    <property type="match status" value="1"/>
</dbReference>
<evidence type="ECO:0000256" key="10">
    <source>
        <dbReference type="ARBA" id="ARBA00023270"/>
    </source>
</evidence>
<comment type="similarity">
    <text evidence="3 12 13">Belongs to the DapA family.</text>
</comment>
<keyword evidence="10 12" id="KW-0704">Schiff base</keyword>
<accession>A0A139SN77</accession>
<dbReference type="InterPro" id="IPR020624">
    <property type="entry name" value="Schiff_base-form_aldolases_CS"/>
</dbReference>
<evidence type="ECO:0000256" key="13">
    <source>
        <dbReference type="PIRNR" id="PIRNR001365"/>
    </source>
</evidence>
<evidence type="ECO:0000256" key="15">
    <source>
        <dbReference type="PIRSR" id="PIRSR001365-2"/>
    </source>
</evidence>
<evidence type="ECO:0000313" key="17">
    <source>
        <dbReference type="Proteomes" id="UP000071392"/>
    </source>
</evidence>
<feature type="binding site" evidence="12 15">
    <location>
        <position position="210"/>
    </location>
    <ligand>
        <name>pyruvate</name>
        <dbReference type="ChEBI" id="CHEBI:15361"/>
    </ligand>
</feature>
<dbReference type="UniPathway" id="UPA00034">
    <property type="reaction ID" value="UER00017"/>
</dbReference>
<dbReference type="GO" id="GO:0008840">
    <property type="term" value="F:4-hydroxy-tetrahydrodipicolinate synthase activity"/>
    <property type="evidence" value="ECO:0007669"/>
    <property type="project" value="UniProtKB-UniRule"/>
</dbReference>
<evidence type="ECO:0000313" key="16">
    <source>
        <dbReference type="EMBL" id="KXU36015.1"/>
    </source>
</evidence>
<evidence type="ECO:0000256" key="11">
    <source>
        <dbReference type="ARBA" id="ARBA00047836"/>
    </source>
</evidence>
<evidence type="ECO:0000256" key="7">
    <source>
        <dbReference type="ARBA" id="ARBA00022915"/>
    </source>
</evidence>
<evidence type="ECO:0000256" key="3">
    <source>
        <dbReference type="ARBA" id="ARBA00007592"/>
    </source>
</evidence>
<dbReference type="HAMAP" id="MF_00418">
    <property type="entry name" value="DapA"/>
    <property type="match status" value="1"/>
</dbReference>
<comment type="pathway">
    <text evidence="2 12">Amino-acid biosynthesis; L-lysine biosynthesis via DAP pathway; (S)-tetrahydrodipicolinate from L-aspartate: step 3/4.</text>
</comment>
<dbReference type="PANTHER" id="PTHR12128:SF66">
    <property type="entry name" value="4-HYDROXY-2-OXOGLUTARATE ALDOLASE, MITOCHONDRIAL"/>
    <property type="match status" value="1"/>
</dbReference>